<dbReference type="SUPFAM" id="SSF54928">
    <property type="entry name" value="RNA-binding domain, RBD"/>
    <property type="match status" value="2"/>
</dbReference>
<dbReference type="GO" id="GO:0003729">
    <property type="term" value="F:mRNA binding"/>
    <property type="evidence" value="ECO:0007669"/>
    <property type="project" value="TreeGrafter"/>
</dbReference>
<evidence type="ECO:0000259" key="4">
    <source>
        <dbReference type="PROSITE" id="PS50102"/>
    </source>
</evidence>
<dbReference type="STRING" id="1314771.A0A197JT56"/>
<sequence>MSDTTPATQVHVEEDGHKVFVGNLSFQTTEAELSELFSKPTPVLRANIITHGTRSRGYGFVAYETLAQAEQAAATYNKSELGGREINVEVAKPKVERAPAAPKAKTPKQPKAETKDTTEGGDAADVKPRTGRNNRTRGNRKANRNKNEGEEGTAVEEVASPVSANGEAKEGARRKRSNRRSGRKGGNGDAAATEGGAAAPAVPSAPRQVGPPSKTTVFVANLPFSMEDDGLKELFAQFKVASAHVVRRRGSGRSKGFGFVELVDEAEQQNVIEKMKDATADGRELVIKVALSEEHHAEKDGEAKQADGWTA</sequence>
<feature type="region of interest" description="Disordered" evidence="3">
    <location>
        <begin position="292"/>
        <end position="311"/>
    </location>
</feature>
<dbReference type="OrthoDB" id="439808at2759"/>
<dbReference type="Pfam" id="PF00076">
    <property type="entry name" value="RRM_1"/>
    <property type="match status" value="2"/>
</dbReference>
<dbReference type="InterPro" id="IPR050502">
    <property type="entry name" value="Euk_RNA-bind_prot"/>
</dbReference>
<dbReference type="Proteomes" id="UP000078512">
    <property type="component" value="Unassembled WGS sequence"/>
</dbReference>
<dbReference type="GO" id="GO:0005634">
    <property type="term" value="C:nucleus"/>
    <property type="evidence" value="ECO:0007669"/>
    <property type="project" value="TreeGrafter"/>
</dbReference>
<dbReference type="EMBL" id="KV442056">
    <property type="protein sequence ID" value="OAQ27499.1"/>
    <property type="molecule type" value="Genomic_DNA"/>
</dbReference>
<keyword evidence="1 2" id="KW-0694">RNA-binding</keyword>
<protein>
    <submittedName>
        <fullName evidence="5">RNA-binding domain-containing protein</fullName>
    </submittedName>
</protein>
<dbReference type="PROSITE" id="PS50102">
    <property type="entry name" value="RRM"/>
    <property type="match status" value="2"/>
</dbReference>
<evidence type="ECO:0000256" key="1">
    <source>
        <dbReference type="ARBA" id="ARBA00022884"/>
    </source>
</evidence>
<keyword evidence="6" id="KW-1185">Reference proteome</keyword>
<gene>
    <name evidence="5" type="ORF">K457DRAFT_139433</name>
</gene>
<dbReference type="InterPro" id="IPR000504">
    <property type="entry name" value="RRM_dom"/>
</dbReference>
<feature type="compositionally biased region" description="Basic residues" evidence="3">
    <location>
        <begin position="172"/>
        <end position="183"/>
    </location>
</feature>
<dbReference type="PANTHER" id="PTHR48025:SF1">
    <property type="entry name" value="RRM DOMAIN-CONTAINING PROTEIN"/>
    <property type="match status" value="1"/>
</dbReference>
<evidence type="ECO:0000313" key="5">
    <source>
        <dbReference type="EMBL" id="OAQ27499.1"/>
    </source>
</evidence>
<reference evidence="5 6" key="1">
    <citation type="submission" date="2016-05" db="EMBL/GenBank/DDBJ databases">
        <title>Genome sequencing reveals origins of a unique bacterial endosymbiosis in the earliest lineages of terrestrial Fungi.</title>
        <authorList>
            <consortium name="DOE Joint Genome Institute"/>
            <person name="Uehling J."/>
            <person name="Gryganskyi A."/>
            <person name="Hameed K."/>
            <person name="Tschaplinski T."/>
            <person name="Misztal P."/>
            <person name="Wu S."/>
            <person name="Desiro A."/>
            <person name="Vande Pol N."/>
            <person name="Du Z.-Y."/>
            <person name="Zienkiewicz A."/>
            <person name="Zienkiewicz K."/>
            <person name="Morin E."/>
            <person name="Tisserant E."/>
            <person name="Splivallo R."/>
            <person name="Hainaut M."/>
            <person name="Henrissat B."/>
            <person name="Ohm R."/>
            <person name="Kuo A."/>
            <person name="Yan J."/>
            <person name="Lipzen A."/>
            <person name="Nolan M."/>
            <person name="Labutti K."/>
            <person name="Barry K."/>
            <person name="Goldstein A."/>
            <person name="Labbe J."/>
            <person name="Schadt C."/>
            <person name="Tuskan G."/>
            <person name="Grigoriev I."/>
            <person name="Martin F."/>
            <person name="Vilgalys R."/>
            <person name="Bonito G."/>
        </authorList>
    </citation>
    <scope>NUCLEOTIDE SEQUENCE [LARGE SCALE GENOMIC DNA]</scope>
    <source>
        <strain evidence="5 6">AG-77</strain>
    </source>
</reference>
<feature type="domain" description="RRM" evidence="4">
    <location>
        <begin position="215"/>
        <end position="292"/>
    </location>
</feature>
<accession>A0A197JT56</accession>
<dbReference type="InterPro" id="IPR035979">
    <property type="entry name" value="RBD_domain_sf"/>
</dbReference>
<feature type="compositionally biased region" description="Basic and acidic residues" evidence="3">
    <location>
        <begin position="110"/>
        <end position="128"/>
    </location>
</feature>
<feature type="compositionally biased region" description="Basic and acidic residues" evidence="3">
    <location>
        <begin position="292"/>
        <end position="305"/>
    </location>
</feature>
<feature type="compositionally biased region" description="Low complexity" evidence="3">
    <location>
        <begin position="98"/>
        <end position="109"/>
    </location>
</feature>
<feature type="region of interest" description="Disordered" evidence="3">
    <location>
        <begin position="90"/>
        <end position="213"/>
    </location>
</feature>
<proteinExistence type="predicted"/>
<dbReference type="AlphaFoldDB" id="A0A197JT56"/>
<feature type="compositionally biased region" description="Basic residues" evidence="3">
    <location>
        <begin position="129"/>
        <end position="144"/>
    </location>
</feature>
<dbReference type="Gene3D" id="3.30.70.330">
    <property type="match status" value="2"/>
</dbReference>
<evidence type="ECO:0000256" key="2">
    <source>
        <dbReference type="PROSITE-ProRule" id="PRU00176"/>
    </source>
</evidence>
<dbReference type="SMART" id="SM00360">
    <property type="entry name" value="RRM"/>
    <property type="match status" value="2"/>
</dbReference>
<dbReference type="InterPro" id="IPR012677">
    <property type="entry name" value="Nucleotide-bd_a/b_plait_sf"/>
</dbReference>
<feature type="compositionally biased region" description="Low complexity" evidence="3">
    <location>
        <begin position="189"/>
        <end position="206"/>
    </location>
</feature>
<feature type="domain" description="RRM" evidence="4">
    <location>
        <begin position="17"/>
        <end position="93"/>
    </location>
</feature>
<name>A0A197JT56_9FUNG</name>
<evidence type="ECO:0000313" key="6">
    <source>
        <dbReference type="Proteomes" id="UP000078512"/>
    </source>
</evidence>
<evidence type="ECO:0000256" key="3">
    <source>
        <dbReference type="SAM" id="MobiDB-lite"/>
    </source>
</evidence>
<dbReference type="PANTHER" id="PTHR48025">
    <property type="entry name" value="OS02G0815200 PROTEIN"/>
    <property type="match status" value="1"/>
</dbReference>
<organism evidence="5 6">
    <name type="scientific">Linnemannia elongata AG-77</name>
    <dbReference type="NCBI Taxonomy" id="1314771"/>
    <lineage>
        <taxon>Eukaryota</taxon>
        <taxon>Fungi</taxon>
        <taxon>Fungi incertae sedis</taxon>
        <taxon>Mucoromycota</taxon>
        <taxon>Mortierellomycotina</taxon>
        <taxon>Mortierellomycetes</taxon>
        <taxon>Mortierellales</taxon>
        <taxon>Mortierellaceae</taxon>
        <taxon>Linnemannia</taxon>
    </lineage>
</organism>